<accession>A0A5F2BD67</accession>
<dbReference type="InterPro" id="IPR016024">
    <property type="entry name" value="ARM-type_fold"/>
</dbReference>
<dbReference type="PANTHER" id="PTHR34070">
    <property type="entry name" value="ARMADILLO-TYPE FOLD"/>
    <property type="match status" value="1"/>
</dbReference>
<dbReference type="RefSeq" id="WP_135670828.1">
    <property type="nucleotide sequence ID" value="NZ_RQGN01000045.1"/>
</dbReference>
<dbReference type="InterPro" id="IPR014825">
    <property type="entry name" value="DNA_alkylation"/>
</dbReference>
<reference evidence="1 2" key="1">
    <citation type="journal article" date="2019" name="PLoS Negl. Trop. Dis.">
        <title>Revisiting the worldwide diversity of Leptospira species in the environment.</title>
        <authorList>
            <person name="Vincent A.T."/>
            <person name="Schiettekatte O."/>
            <person name="Bourhy P."/>
            <person name="Veyrier F.J."/>
            <person name="Picardeau M."/>
        </authorList>
    </citation>
    <scope>NUCLEOTIDE SEQUENCE [LARGE SCALE GENOMIC DNA]</scope>
    <source>
        <strain evidence="1 2">201702444</strain>
    </source>
</reference>
<protein>
    <submittedName>
        <fullName evidence="1">DNA alkylation repair protein</fullName>
    </submittedName>
</protein>
<dbReference type="AlphaFoldDB" id="A0A5F2BD67"/>
<dbReference type="Proteomes" id="UP000298429">
    <property type="component" value="Unassembled WGS sequence"/>
</dbReference>
<name>A0A5F2BD67_9LEPT</name>
<organism evidence="1 2">
    <name type="scientific">Leptospira barantonii</name>
    <dbReference type="NCBI Taxonomy" id="2023184"/>
    <lineage>
        <taxon>Bacteria</taxon>
        <taxon>Pseudomonadati</taxon>
        <taxon>Spirochaetota</taxon>
        <taxon>Spirochaetia</taxon>
        <taxon>Leptospirales</taxon>
        <taxon>Leptospiraceae</taxon>
        <taxon>Leptospira</taxon>
    </lineage>
</organism>
<sequence length="242" mass="27378">MDSVTSKKEIKSILDSILSSSNQNENAIADAIVSELLSKKVKFPLLEFAAKELYSGISERNQISLIDKIIERRTIGGNVIAGIILQLRLEKHFEQSVKKAIDYMVFGDEWYVCDIIGERVMGYSLLHDSENTLPVLKKFLDHKNAWISRSVGVAAHYAVKKGLRKKYVEEIFRLLLSKADTNDFHTKKGIGWAVKTVSKFHPDIVAKFESRLNSDKTIGTFFKTKIKIGLGRSSKYASRYSD</sequence>
<evidence type="ECO:0000313" key="1">
    <source>
        <dbReference type="EMBL" id="TGM03506.1"/>
    </source>
</evidence>
<dbReference type="Pfam" id="PF08713">
    <property type="entry name" value="DNA_alkylation"/>
    <property type="match status" value="1"/>
</dbReference>
<gene>
    <name evidence="1" type="ORF">EHQ76_09860</name>
</gene>
<comment type="caution">
    <text evidence="1">The sequence shown here is derived from an EMBL/GenBank/DDBJ whole genome shotgun (WGS) entry which is preliminary data.</text>
</comment>
<evidence type="ECO:0000313" key="2">
    <source>
        <dbReference type="Proteomes" id="UP000298429"/>
    </source>
</evidence>
<dbReference type="EMBL" id="RQGN01000045">
    <property type="protein sequence ID" value="TGM03506.1"/>
    <property type="molecule type" value="Genomic_DNA"/>
</dbReference>
<dbReference type="Gene3D" id="1.25.10.90">
    <property type="match status" value="1"/>
</dbReference>
<dbReference type="OrthoDB" id="9775346at2"/>
<dbReference type="SUPFAM" id="SSF48371">
    <property type="entry name" value="ARM repeat"/>
    <property type="match status" value="1"/>
</dbReference>
<dbReference type="PANTHER" id="PTHR34070:SF1">
    <property type="entry name" value="DNA ALKYLATION REPAIR PROTEIN"/>
    <property type="match status" value="1"/>
</dbReference>
<proteinExistence type="predicted"/>